<proteinExistence type="predicted"/>
<evidence type="ECO:0000259" key="1">
    <source>
        <dbReference type="SMART" id="SM00829"/>
    </source>
</evidence>
<dbReference type="InterPro" id="IPR020843">
    <property type="entry name" value="ER"/>
</dbReference>
<dbReference type="SUPFAM" id="SSF51735">
    <property type="entry name" value="NAD(P)-binding Rossmann-fold domains"/>
    <property type="match status" value="1"/>
</dbReference>
<dbReference type="PANTHER" id="PTHR43482">
    <property type="entry name" value="PROTEIN AST1-RELATED"/>
    <property type="match status" value="1"/>
</dbReference>
<dbReference type="AlphaFoldDB" id="A0AAP5M726"/>
<dbReference type="Pfam" id="PF13602">
    <property type="entry name" value="ADH_zinc_N_2"/>
    <property type="match status" value="1"/>
</dbReference>
<dbReference type="Gene3D" id="3.90.180.10">
    <property type="entry name" value="Medium-chain alcohol dehydrogenases, catalytic domain"/>
    <property type="match status" value="1"/>
</dbReference>
<dbReference type="Proteomes" id="UP000667802">
    <property type="component" value="Unassembled WGS sequence"/>
</dbReference>
<dbReference type="GO" id="GO:0016491">
    <property type="term" value="F:oxidoreductase activity"/>
    <property type="evidence" value="ECO:0007669"/>
    <property type="project" value="InterPro"/>
</dbReference>
<protein>
    <submittedName>
        <fullName evidence="2">NADP-dependent oxidoreductase</fullName>
    </submittedName>
</protein>
<sequence length="309" mass="32225">MPKAVRFDHYGNVDVLKVIDVPKPSPSPGQVLVRVVTAGTNPGEIAIREGKLDKMFPSTFPSGQGTDFAGVVAELGDGVTAPSVGTPVIGWSNKRSAQSEFVAVPAEQLVVKPESLDWDVAGSLFVIASTAMASVSAVKAQRGETILVSGASGGVGSLTVQLVLRTGASVVGTAEQSHHDWLRSIGVTPVDYKNDLRENLIRVAPSGFDAVIDTVGHGYVDLAINMGIDPDRINTIIDFAAADKHKVHTDGSSKGESSDVLAKVAGLIADGELQVPVAAVYDLKDVRQAYTQLAEGHTGGKIVLRVSAP</sequence>
<dbReference type="InterPro" id="IPR013154">
    <property type="entry name" value="ADH-like_N"/>
</dbReference>
<dbReference type="PANTHER" id="PTHR43482:SF1">
    <property type="entry name" value="PROTEIN AST1-RELATED"/>
    <property type="match status" value="1"/>
</dbReference>
<dbReference type="SMART" id="SM00829">
    <property type="entry name" value="PKS_ER"/>
    <property type="match status" value="1"/>
</dbReference>
<name>A0AAP5M726_9CYAN</name>
<reference evidence="3" key="1">
    <citation type="journal article" date="2021" name="Science">
        <title>Hunting the eagle killer: A cyanobacterial neurotoxin causes vacuolar myelinopathy.</title>
        <authorList>
            <person name="Breinlinger S."/>
            <person name="Phillips T.J."/>
            <person name="Haram B.N."/>
            <person name="Mares J."/>
            <person name="Martinez Yerena J.A."/>
            <person name="Hrouzek P."/>
            <person name="Sobotka R."/>
            <person name="Henderson W.M."/>
            <person name="Schmieder P."/>
            <person name="Williams S.M."/>
            <person name="Lauderdale J.D."/>
            <person name="Wilde H.D."/>
            <person name="Gerrin W."/>
            <person name="Kust A."/>
            <person name="Washington J.W."/>
            <person name="Wagner C."/>
            <person name="Geier B."/>
            <person name="Liebeke M."/>
            <person name="Enke H."/>
            <person name="Niedermeyer T.H.J."/>
            <person name="Wilde S.B."/>
        </authorList>
    </citation>
    <scope>NUCLEOTIDE SEQUENCE [LARGE SCALE GENOMIC DNA]</scope>
    <source>
        <strain evidence="3">Thurmond2011</strain>
    </source>
</reference>
<feature type="domain" description="Enoyl reductase (ER)" evidence="1">
    <location>
        <begin position="11"/>
        <end position="304"/>
    </location>
</feature>
<dbReference type="InterPro" id="IPR011032">
    <property type="entry name" value="GroES-like_sf"/>
</dbReference>
<dbReference type="EMBL" id="JAALHA020000014">
    <property type="protein sequence ID" value="MDR9897696.1"/>
    <property type="molecule type" value="Genomic_DNA"/>
</dbReference>
<dbReference type="InterPro" id="IPR052585">
    <property type="entry name" value="Lipid_raft_assoc_Zn_ADH"/>
</dbReference>
<dbReference type="Gene3D" id="3.40.50.720">
    <property type="entry name" value="NAD(P)-binding Rossmann-like Domain"/>
    <property type="match status" value="1"/>
</dbReference>
<keyword evidence="3" id="KW-1185">Reference proteome</keyword>
<dbReference type="Pfam" id="PF08240">
    <property type="entry name" value="ADH_N"/>
    <property type="match status" value="1"/>
</dbReference>
<dbReference type="SUPFAM" id="SSF50129">
    <property type="entry name" value="GroES-like"/>
    <property type="match status" value="1"/>
</dbReference>
<evidence type="ECO:0000313" key="2">
    <source>
        <dbReference type="EMBL" id="MDR9897696.1"/>
    </source>
</evidence>
<accession>A0AAP5M726</accession>
<gene>
    <name evidence="2" type="ORF">G7B40_024460</name>
</gene>
<organism evidence="2 3">
    <name type="scientific">Aetokthonos hydrillicola Thurmond2011</name>
    <dbReference type="NCBI Taxonomy" id="2712845"/>
    <lineage>
        <taxon>Bacteria</taxon>
        <taxon>Bacillati</taxon>
        <taxon>Cyanobacteriota</taxon>
        <taxon>Cyanophyceae</taxon>
        <taxon>Nostocales</taxon>
        <taxon>Hapalosiphonaceae</taxon>
        <taxon>Aetokthonos</taxon>
    </lineage>
</organism>
<dbReference type="RefSeq" id="WP_208348847.1">
    <property type="nucleotide sequence ID" value="NZ_JAALHA020000014.1"/>
</dbReference>
<dbReference type="CDD" id="cd05289">
    <property type="entry name" value="MDR_like_2"/>
    <property type="match status" value="1"/>
</dbReference>
<evidence type="ECO:0000313" key="3">
    <source>
        <dbReference type="Proteomes" id="UP000667802"/>
    </source>
</evidence>
<comment type="caution">
    <text evidence="2">The sequence shown here is derived from an EMBL/GenBank/DDBJ whole genome shotgun (WGS) entry which is preliminary data.</text>
</comment>
<dbReference type="InterPro" id="IPR036291">
    <property type="entry name" value="NAD(P)-bd_dom_sf"/>
</dbReference>